<accession>A0A484Z7N4</accession>
<sequence>MRLLTGCEDDKTSAVTIEFMHSSVEQERQAVITKLIEKFEKENPTITVKQVPVEEDAYNTKVITLARTGALPEVIEISHDYAKVMDKRAVAGP</sequence>
<keyword evidence="1" id="KW-0762">Sugar transport</keyword>
<dbReference type="Proteomes" id="UP000351155">
    <property type="component" value="Unassembled WGS sequence"/>
</dbReference>
<dbReference type="GO" id="GO:0030288">
    <property type="term" value="C:outer membrane-bounded periplasmic space"/>
    <property type="evidence" value="ECO:0007669"/>
    <property type="project" value="UniProtKB-ARBA"/>
</dbReference>
<reference evidence="1 2" key="1">
    <citation type="submission" date="2019-03" db="EMBL/GenBank/DDBJ databases">
        <authorList>
            <consortium name="Pathogen Informatics"/>
        </authorList>
    </citation>
    <scope>NUCLEOTIDE SEQUENCE [LARGE SCALE GENOMIC DNA]</scope>
    <source>
        <strain evidence="1 2">NCTC12126</strain>
    </source>
</reference>
<dbReference type="EMBL" id="CAADIW010000059">
    <property type="protein sequence ID" value="VFS43571.1"/>
    <property type="molecule type" value="Genomic_DNA"/>
</dbReference>
<name>A0A484Z7N4_9ENTR</name>
<evidence type="ECO:0000313" key="1">
    <source>
        <dbReference type="EMBL" id="VFS43571.1"/>
    </source>
</evidence>
<dbReference type="InterPro" id="IPR006059">
    <property type="entry name" value="SBP"/>
</dbReference>
<dbReference type="AlphaFoldDB" id="A0A484Z7N4"/>
<organism evidence="1 2">
    <name type="scientific">Enterobacter cancerogenus</name>
    <dbReference type="NCBI Taxonomy" id="69218"/>
    <lineage>
        <taxon>Bacteria</taxon>
        <taxon>Pseudomonadati</taxon>
        <taxon>Pseudomonadota</taxon>
        <taxon>Gammaproteobacteria</taxon>
        <taxon>Enterobacterales</taxon>
        <taxon>Enterobacteriaceae</taxon>
        <taxon>Enterobacter</taxon>
        <taxon>Enterobacter cloacae complex</taxon>
    </lineage>
</organism>
<gene>
    <name evidence="1" type="ORF">NCTC12126_04827</name>
</gene>
<dbReference type="SUPFAM" id="SSF53850">
    <property type="entry name" value="Periplasmic binding protein-like II"/>
    <property type="match status" value="1"/>
</dbReference>
<protein>
    <submittedName>
        <fullName evidence="1">Multiple sugar transport system periplasmic sugar-binding protein</fullName>
    </submittedName>
</protein>
<proteinExistence type="predicted"/>
<keyword evidence="1" id="KW-0813">Transport</keyword>
<dbReference type="Pfam" id="PF01547">
    <property type="entry name" value="SBP_bac_1"/>
    <property type="match status" value="1"/>
</dbReference>
<evidence type="ECO:0000313" key="2">
    <source>
        <dbReference type="Proteomes" id="UP000351155"/>
    </source>
</evidence>
<dbReference type="Gene3D" id="3.40.190.10">
    <property type="entry name" value="Periplasmic binding protein-like II"/>
    <property type="match status" value="1"/>
</dbReference>